<dbReference type="PANTHER" id="PTHR23409:SF18">
    <property type="entry name" value="RIBONUCLEOSIDE-DIPHOSPHATE REDUCTASE SUBUNIT M2"/>
    <property type="match status" value="1"/>
</dbReference>
<evidence type="ECO:0000313" key="2">
    <source>
        <dbReference type="Proteomes" id="UP000264353"/>
    </source>
</evidence>
<dbReference type="SUPFAM" id="SSF47240">
    <property type="entry name" value="Ferritin-like"/>
    <property type="match status" value="1"/>
</dbReference>
<proteinExistence type="predicted"/>
<dbReference type="PANTHER" id="PTHR23409">
    <property type="entry name" value="RIBONUCLEOSIDE-DIPHOSPHATE REDUCTASE SMALL CHAIN"/>
    <property type="match status" value="1"/>
</dbReference>
<dbReference type="InterPro" id="IPR012348">
    <property type="entry name" value="RNR-like"/>
</dbReference>
<dbReference type="Proteomes" id="UP000264353">
    <property type="component" value="Chromosome A4"/>
</dbReference>
<dbReference type="Pfam" id="PF00268">
    <property type="entry name" value="Ribonuc_red_sm"/>
    <property type="match status" value="1"/>
</dbReference>
<name>A0A397ZI75_BRACM</name>
<gene>
    <name evidence="1" type="ORF">BRARA_D00552</name>
</gene>
<evidence type="ECO:0000313" key="1">
    <source>
        <dbReference type="EMBL" id="RID65352.1"/>
    </source>
</evidence>
<dbReference type="Gene3D" id="1.10.620.20">
    <property type="entry name" value="Ribonucleotide Reductase, subunit A"/>
    <property type="match status" value="1"/>
</dbReference>
<reference evidence="1 2" key="1">
    <citation type="submission" date="2018-06" db="EMBL/GenBank/DDBJ databases">
        <title>WGS assembly of Brassica rapa FPsc.</title>
        <authorList>
            <person name="Bowman J."/>
            <person name="Kohchi T."/>
            <person name="Yamato K."/>
            <person name="Jenkins J."/>
            <person name="Shu S."/>
            <person name="Ishizaki K."/>
            <person name="Yamaoka S."/>
            <person name="Nishihama R."/>
            <person name="Nakamura Y."/>
            <person name="Berger F."/>
            <person name="Adam C."/>
            <person name="Aki S."/>
            <person name="Althoff F."/>
            <person name="Araki T."/>
            <person name="Arteaga-Vazquez M."/>
            <person name="Balasubrmanian S."/>
            <person name="Bauer D."/>
            <person name="Boehm C."/>
            <person name="Briginshaw L."/>
            <person name="Caballero-Perez J."/>
            <person name="Catarino B."/>
            <person name="Chen F."/>
            <person name="Chiyoda S."/>
            <person name="Chovatia M."/>
            <person name="Davies K."/>
            <person name="Delmans M."/>
            <person name="Demura T."/>
            <person name="Dierschke T."/>
            <person name="Dolan L."/>
            <person name="Dorantes-Acosta A."/>
            <person name="Eklund D."/>
            <person name="Florent S."/>
            <person name="Flores-Sandoval E."/>
            <person name="Fujiyama A."/>
            <person name="Fukuzawa H."/>
            <person name="Galik B."/>
            <person name="Grimanelli D."/>
            <person name="Grimwood J."/>
            <person name="Grossniklaus U."/>
            <person name="Hamada T."/>
            <person name="Haseloff J."/>
            <person name="Hetherington A."/>
            <person name="Higo A."/>
            <person name="Hirakawa Y."/>
            <person name="Hundley H."/>
            <person name="Ikeda Y."/>
            <person name="Inoue K."/>
            <person name="Inoue S."/>
            <person name="Ishida S."/>
            <person name="Jia Q."/>
            <person name="Kakita M."/>
            <person name="Kanazawa T."/>
            <person name="Kawai Y."/>
            <person name="Kawashima T."/>
            <person name="Kennedy M."/>
            <person name="Kinose K."/>
            <person name="Kinoshita T."/>
            <person name="Kohara Y."/>
            <person name="Koide E."/>
            <person name="Komatsu K."/>
            <person name="Kopischke S."/>
            <person name="Kubo M."/>
            <person name="Kyozuka J."/>
            <person name="Lagercrantz U."/>
            <person name="Lin S."/>
            <person name="Lindquist E."/>
            <person name="Lipzen A."/>
            <person name="Lu C."/>
            <person name="Luna E."/>
            <person name="Martienssen R."/>
            <person name="Minamino N."/>
            <person name="Mizutani M."/>
            <person name="Mizutani M."/>
            <person name="Mochizuki N."/>
            <person name="Monte I."/>
            <person name="Mosher R."/>
            <person name="Nagasaki H."/>
            <person name="Nakagami H."/>
            <person name="Naramoto S."/>
            <person name="Nishitani K."/>
            <person name="Ohtani M."/>
            <person name="Okamoto T."/>
            <person name="Okumura M."/>
            <person name="Phillips J."/>
            <person name="Pollak B."/>
            <person name="Reinders A."/>
            <person name="Roevekamp M."/>
            <person name="Sano R."/>
            <person name="Sawa S."/>
            <person name="Schmid M."/>
            <person name="Shirakawa M."/>
            <person name="Solano R."/>
            <person name="Spunde A."/>
            <person name="Suetsugu N."/>
            <person name="Sugano S."/>
            <person name="Sugiyama A."/>
            <person name="Sun R."/>
            <person name="Suzuki Y."/>
            <person name="Takenaka M."/>
            <person name="Takezawa D."/>
            <person name="Tomogane H."/>
            <person name="Tsuzuki M."/>
            <person name="Ueda T."/>
            <person name="Umeda M."/>
            <person name="Ward J."/>
            <person name="Watanabe Y."/>
            <person name="Yazaki K."/>
            <person name="Yokoyama R."/>
            <person name="Yoshitake Y."/>
            <person name="Yotsui I."/>
            <person name="Zachgo S."/>
            <person name="Schmutz J."/>
        </authorList>
    </citation>
    <scope>NUCLEOTIDE SEQUENCE [LARGE SCALE GENOMIC DNA]</scope>
    <source>
        <strain evidence="2">cv. B-3</strain>
    </source>
</reference>
<dbReference type="InterPro" id="IPR000358">
    <property type="entry name" value="RNR_small_fam"/>
</dbReference>
<dbReference type="EMBL" id="CM010631">
    <property type="protein sequence ID" value="RID65352.1"/>
    <property type="molecule type" value="Genomic_DNA"/>
</dbReference>
<dbReference type="AlphaFoldDB" id="A0A397ZI75"/>
<dbReference type="GO" id="GO:0016491">
    <property type="term" value="F:oxidoreductase activity"/>
    <property type="evidence" value="ECO:0007669"/>
    <property type="project" value="InterPro"/>
</dbReference>
<dbReference type="GO" id="GO:0009263">
    <property type="term" value="P:deoxyribonucleotide biosynthetic process"/>
    <property type="evidence" value="ECO:0007669"/>
    <property type="project" value="InterPro"/>
</dbReference>
<protein>
    <submittedName>
        <fullName evidence="1">Uncharacterized protein</fullName>
    </submittedName>
</protein>
<dbReference type="InterPro" id="IPR009078">
    <property type="entry name" value="Ferritin-like_SF"/>
</dbReference>
<accession>A0A397ZI75</accession>
<organism evidence="1 2">
    <name type="scientific">Brassica campestris</name>
    <name type="common">Field mustard</name>
    <dbReference type="NCBI Taxonomy" id="3711"/>
    <lineage>
        <taxon>Eukaryota</taxon>
        <taxon>Viridiplantae</taxon>
        <taxon>Streptophyta</taxon>
        <taxon>Embryophyta</taxon>
        <taxon>Tracheophyta</taxon>
        <taxon>Spermatophyta</taxon>
        <taxon>Magnoliopsida</taxon>
        <taxon>eudicotyledons</taxon>
        <taxon>Gunneridae</taxon>
        <taxon>Pentapetalae</taxon>
        <taxon>rosids</taxon>
        <taxon>malvids</taxon>
        <taxon>Brassicales</taxon>
        <taxon>Brassicaceae</taxon>
        <taxon>Brassiceae</taxon>
        <taxon>Brassica</taxon>
    </lineage>
</organism>
<sequence>MKTFAERSVTFACAEGIFFSGSFCSIFWLKKRGFMPGLTFSNDRSSGFACLIYSLLRMNLTEERVKSIVWDAVEIEREFVCYALPCALVGMNRDLMNQCGEFGKTNFFEKRVGDYQKASVMSSVNGGGAFDDHVLSLDEDV</sequence>